<gene>
    <name evidence="1" type="ORF">S03H2_27305</name>
</gene>
<protein>
    <submittedName>
        <fullName evidence="1">Uncharacterized protein</fullName>
    </submittedName>
</protein>
<name>X1GQQ2_9ZZZZ</name>
<reference evidence="1" key="1">
    <citation type="journal article" date="2014" name="Front. Microbiol.">
        <title>High frequency of phylogenetically diverse reductive dehalogenase-homologous genes in deep subseafloor sedimentary metagenomes.</title>
        <authorList>
            <person name="Kawai M."/>
            <person name="Futagami T."/>
            <person name="Toyoda A."/>
            <person name="Takaki Y."/>
            <person name="Nishi S."/>
            <person name="Hori S."/>
            <person name="Arai W."/>
            <person name="Tsubouchi T."/>
            <person name="Morono Y."/>
            <person name="Uchiyama I."/>
            <person name="Ito T."/>
            <person name="Fujiyama A."/>
            <person name="Inagaki F."/>
            <person name="Takami H."/>
        </authorList>
    </citation>
    <scope>NUCLEOTIDE SEQUENCE</scope>
    <source>
        <strain evidence="1">Expedition CK06-06</strain>
    </source>
</reference>
<feature type="non-terminal residue" evidence="1">
    <location>
        <position position="1"/>
    </location>
</feature>
<organism evidence="1">
    <name type="scientific">marine sediment metagenome</name>
    <dbReference type="NCBI Taxonomy" id="412755"/>
    <lineage>
        <taxon>unclassified sequences</taxon>
        <taxon>metagenomes</taxon>
        <taxon>ecological metagenomes</taxon>
    </lineage>
</organism>
<evidence type="ECO:0000313" key="1">
    <source>
        <dbReference type="EMBL" id="GAH60221.1"/>
    </source>
</evidence>
<accession>X1GQQ2</accession>
<proteinExistence type="predicted"/>
<sequence length="30" mass="3447">RLEWSILPTDTVRFSSADGQVWLNEQTPIS</sequence>
<dbReference type="EMBL" id="BARU01016312">
    <property type="protein sequence ID" value="GAH60221.1"/>
    <property type="molecule type" value="Genomic_DNA"/>
</dbReference>
<feature type="non-terminal residue" evidence="1">
    <location>
        <position position="30"/>
    </location>
</feature>
<comment type="caution">
    <text evidence="1">The sequence shown here is derived from an EMBL/GenBank/DDBJ whole genome shotgun (WGS) entry which is preliminary data.</text>
</comment>
<dbReference type="AlphaFoldDB" id="X1GQQ2"/>